<sequence>MNNENTYGYVYILVSDKTPYIKIGGTDYLPEKRCKEINTQPPYCLYAPWR</sequence>
<evidence type="ECO:0000313" key="3">
    <source>
        <dbReference type="Proteomes" id="UP000254487"/>
    </source>
</evidence>
<reference evidence="2 3" key="1">
    <citation type="submission" date="2018-06" db="EMBL/GenBank/DDBJ databases">
        <authorList>
            <consortium name="Pathogen Informatics"/>
            <person name="Doyle S."/>
        </authorList>
    </citation>
    <scope>NUCLEOTIDE SEQUENCE [LARGE SCALE GENOMIC DNA]</scope>
    <source>
        <strain evidence="2 3">NCTC10313</strain>
    </source>
</reference>
<accession>A0A377ZGP5</accession>
<evidence type="ECO:0000313" key="2">
    <source>
        <dbReference type="EMBL" id="STU69959.1"/>
    </source>
</evidence>
<name>A0A377ZGP5_KLEPO</name>
<dbReference type="Proteomes" id="UP000254487">
    <property type="component" value="Unassembled WGS sequence"/>
</dbReference>
<dbReference type="EMBL" id="UGLW01000003">
    <property type="protein sequence ID" value="STU69959.1"/>
    <property type="molecule type" value="Genomic_DNA"/>
</dbReference>
<gene>
    <name evidence="2" type="ORF">NCTC10313_02923</name>
</gene>
<evidence type="ECO:0000259" key="1">
    <source>
        <dbReference type="Pfam" id="PF10544"/>
    </source>
</evidence>
<dbReference type="InterPro" id="IPR018306">
    <property type="entry name" value="Phage_T5_Orf172_DNA-bd"/>
</dbReference>
<feature type="domain" description="Bacteriophage T5 Orf172 DNA-binding" evidence="1">
    <location>
        <begin position="8"/>
        <end position="43"/>
    </location>
</feature>
<protein>
    <recommendedName>
        <fullName evidence="1">Bacteriophage T5 Orf172 DNA-binding domain-containing protein</fullName>
    </recommendedName>
</protein>
<dbReference type="Pfam" id="PF10544">
    <property type="entry name" value="T5orf172"/>
    <property type="match status" value="1"/>
</dbReference>
<dbReference type="AlphaFoldDB" id="A0A377ZGP5"/>
<organism evidence="2 3">
    <name type="scientific">Klebsiella pneumoniae subsp. ozaenae</name>
    <dbReference type="NCBI Taxonomy" id="574"/>
    <lineage>
        <taxon>Bacteria</taxon>
        <taxon>Pseudomonadati</taxon>
        <taxon>Pseudomonadota</taxon>
        <taxon>Gammaproteobacteria</taxon>
        <taxon>Enterobacterales</taxon>
        <taxon>Enterobacteriaceae</taxon>
        <taxon>Klebsiella/Raoultella group</taxon>
        <taxon>Klebsiella</taxon>
        <taxon>Klebsiella pneumoniae complex</taxon>
    </lineage>
</organism>
<proteinExistence type="predicted"/>